<evidence type="ECO:0000256" key="2">
    <source>
        <dbReference type="ARBA" id="ARBA00022679"/>
    </source>
</evidence>
<feature type="region of interest" description="Disordered" evidence="3">
    <location>
        <begin position="1"/>
        <end position="41"/>
    </location>
</feature>
<keyword evidence="5" id="KW-1185">Reference proteome</keyword>
<evidence type="ECO:0000313" key="5">
    <source>
        <dbReference type="Proteomes" id="UP000643279"/>
    </source>
</evidence>
<dbReference type="SUPFAM" id="SSF89796">
    <property type="entry name" value="CoA-transferase family III (CaiB/BaiF)"/>
    <property type="match status" value="1"/>
</dbReference>
<dbReference type="EMBL" id="BMFW01000009">
    <property type="protein sequence ID" value="GGH96031.1"/>
    <property type="molecule type" value="Genomic_DNA"/>
</dbReference>
<evidence type="ECO:0000256" key="3">
    <source>
        <dbReference type="SAM" id="MobiDB-lite"/>
    </source>
</evidence>
<gene>
    <name evidence="4" type="ORF">GCM10007170_22930</name>
</gene>
<keyword evidence="2" id="KW-0808">Transferase</keyword>
<organism evidence="4 5">
    <name type="scientific">Arthrobacter liuii</name>
    <dbReference type="NCBI Taxonomy" id="1476996"/>
    <lineage>
        <taxon>Bacteria</taxon>
        <taxon>Bacillati</taxon>
        <taxon>Actinomycetota</taxon>
        <taxon>Actinomycetes</taxon>
        <taxon>Micrococcales</taxon>
        <taxon>Micrococcaceae</taxon>
        <taxon>Arthrobacter</taxon>
    </lineage>
</organism>
<dbReference type="Pfam" id="PF02515">
    <property type="entry name" value="CoA_transf_3"/>
    <property type="match status" value="1"/>
</dbReference>
<dbReference type="Gene3D" id="3.30.1540.10">
    <property type="entry name" value="formyl-coa transferase, domain 3"/>
    <property type="match status" value="1"/>
</dbReference>
<evidence type="ECO:0000256" key="1">
    <source>
        <dbReference type="ARBA" id="ARBA00008383"/>
    </source>
</evidence>
<comment type="similarity">
    <text evidence="1">Belongs to the CoA-transferase III family.</text>
</comment>
<dbReference type="PANTHER" id="PTHR48228">
    <property type="entry name" value="SUCCINYL-COA--D-CITRAMALATE COA-TRANSFERASE"/>
    <property type="match status" value="1"/>
</dbReference>
<dbReference type="InterPro" id="IPR044855">
    <property type="entry name" value="CoA-Trfase_III_dom3_sf"/>
</dbReference>
<proteinExistence type="inferred from homology"/>
<dbReference type="RefSeq" id="WP_188571728.1">
    <property type="nucleotide sequence ID" value="NZ_BMFW01000009.1"/>
</dbReference>
<comment type="caution">
    <text evidence="4">The sequence shown here is derived from an EMBL/GenBank/DDBJ whole genome shotgun (WGS) entry which is preliminary data.</text>
</comment>
<dbReference type="PANTHER" id="PTHR48228:SF6">
    <property type="entry name" value="L-CARNITINE COA-TRANSFERASE"/>
    <property type="match status" value="1"/>
</dbReference>
<accession>A0ABQ2AVD7</accession>
<dbReference type="Gene3D" id="3.40.50.10540">
    <property type="entry name" value="Crotonobetainyl-coa:carnitine coa-transferase, domain 1"/>
    <property type="match status" value="1"/>
</dbReference>
<protein>
    <submittedName>
        <fullName evidence="4">L-carnitine dehydratase</fullName>
    </submittedName>
</protein>
<dbReference type="InterPro" id="IPR003673">
    <property type="entry name" value="CoA-Trfase_fam_III"/>
</dbReference>
<name>A0ABQ2AVD7_9MICC</name>
<evidence type="ECO:0000313" key="4">
    <source>
        <dbReference type="EMBL" id="GGH96031.1"/>
    </source>
</evidence>
<dbReference type="Proteomes" id="UP000643279">
    <property type="component" value="Unassembled WGS sequence"/>
</dbReference>
<dbReference type="InterPro" id="IPR023606">
    <property type="entry name" value="CoA-Trfase_III_dom_1_sf"/>
</dbReference>
<sequence>MVETSQTAPPDGTRGGQNPGPVPAPQAGTRPGAAPDRGAALGTVSGPLAGVRVLELGSLIAGPFAGRQLADFGAEVIKIESPDRPDPMREWGRARVQGHTLWWSVQSRGKKCVTLDLKSPRGRELFLELCRDADVILENFRPGTLEKLGLSPEVLWQGNPGLVIARVSGYGQTGPDANKPGYASVAEARGGLRHLNGYPDQAPPRTGISLGDSLASLYALQGILLALYWRDARGGTGQVVDVSLVEACFSLLESAVPDYAAAGIVPGPSGSGLKGIAPSNIFRSSDGKWVVIAANQDSVFVRLAASMGMPELASDPRYSNHASRGANQDELEQLIAEWAAGFNHGDLVARLDQHSVPNSTVSTIEDIFEDPQLRARRMLVEVHDEKLGAVVQPGIIPKLSRTGGGIAWNGPLVPGSHNTDVYAGLLKLSAEELQDAKDEGAI</sequence>
<dbReference type="InterPro" id="IPR050509">
    <property type="entry name" value="CoA-transferase_III"/>
</dbReference>
<reference evidence="5" key="1">
    <citation type="journal article" date="2019" name="Int. J. Syst. Evol. Microbiol.">
        <title>The Global Catalogue of Microorganisms (GCM) 10K type strain sequencing project: providing services to taxonomists for standard genome sequencing and annotation.</title>
        <authorList>
            <consortium name="The Broad Institute Genomics Platform"/>
            <consortium name="The Broad Institute Genome Sequencing Center for Infectious Disease"/>
            <person name="Wu L."/>
            <person name="Ma J."/>
        </authorList>
    </citation>
    <scope>NUCLEOTIDE SEQUENCE [LARGE SCALE GENOMIC DNA]</scope>
    <source>
        <strain evidence="5">CGMCC 1.12778</strain>
    </source>
</reference>